<dbReference type="EMBL" id="QFQB01000028">
    <property type="protein sequence ID" value="PZQ46325.1"/>
    <property type="molecule type" value="Genomic_DNA"/>
</dbReference>
<dbReference type="Proteomes" id="UP000249417">
    <property type="component" value="Unassembled WGS sequence"/>
</dbReference>
<accession>A0A2W5N6E1</accession>
<evidence type="ECO:0000313" key="1">
    <source>
        <dbReference type="EMBL" id="PZQ46325.1"/>
    </source>
</evidence>
<gene>
    <name evidence="1" type="ORF">DI551_05265</name>
</gene>
<organism evidence="1 2">
    <name type="scientific">Micavibrio aeruginosavorus</name>
    <dbReference type="NCBI Taxonomy" id="349221"/>
    <lineage>
        <taxon>Bacteria</taxon>
        <taxon>Pseudomonadati</taxon>
        <taxon>Bdellovibrionota</taxon>
        <taxon>Bdellovibrionia</taxon>
        <taxon>Bdellovibrionales</taxon>
        <taxon>Pseudobdellovibrionaceae</taxon>
        <taxon>Micavibrio</taxon>
    </lineage>
</organism>
<dbReference type="AlphaFoldDB" id="A0A2W5N6E1"/>
<protein>
    <submittedName>
        <fullName evidence="1">Uncharacterized protein</fullName>
    </submittedName>
</protein>
<comment type="caution">
    <text evidence="1">The sequence shown here is derived from an EMBL/GenBank/DDBJ whole genome shotgun (WGS) entry which is preliminary data.</text>
</comment>
<sequence>MKDDFDDEDFYVDPTMHGLLLVIGHEALVSLSEKIGGRRLYIPNNPGINSPIVGYLGMENAKRLAECFPGRSFDIPIRPGRASLIAKLKAEGFTGPQIAEKMKIHLRTVRGHISRMDDENQLDFFG</sequence>
<reference evidence="1 2" key="1">
    <citation type="submission" date="2017-08" db="EMBL/GenBank/DDBJ databases">
        <title>Infants hospitalized years apart are colonized by the same room-sourced microbial strains.</title>
        <authorList>
            <person name="Brooks B."/>
            <person name="Olm M.R."/>
            <person name="Firek B.A."/>
            <person name="Baker R."/>
            <person name="Thomas B.C."/>
            <person name="Morowitz M.J."/>
            <person name="Banfield J.F."/>
        </authorList>
    </citation>
    <scope>NUCLEOTIDE SEQUENCE [LARGE SCALE GENOMIC DNA]</scope>
    <source>
        <strain evidence="1">S2_005_002_R2_29</strain>
    </source>
</reference>
<proteinExistence type="predicted"/>
<evidence type="ECO:0000313" key="2">
    <source>
        <dbReference type="Proteomes" id="UP000249417"/>
    </source>
</evidence>
<name>A0A2W5N6E1_9BACT</name>